<dbReference type="Proteomes" id="UP001629246">
    <property type="component" value="Unassembled WGS sequence"/>
</dbReference>
<sequence>MQKKTAKKKAILRIAFFMDAARCCAAVFNAVEVVSGFGQHQAGN</sequence>
<evidence type="ECO:0000313" key="3">
    <source>
        <dbReference type="Proteomes" id="UP001629246"/>
    </source>
</evidence>
<dbReference type="RefSeq" id="WP_408153740.1">
    <property type="nucleotide sequence ID" value="NZ_JAQQFM010000001.1"/>
</dbReference>
<feature type="chain" id="PRO_5046324387" evidence="1">
    <location>
        <begin position="26"/>
        <end position="44"/>
    </location>
</feature>
<evidence type="ECO:0000256" key="1">
    <source>
        <dbReference type="SAM" id="SignalP"/>
    </source>
</evidence>
<organism evidence="2 3">
    <name type="scientific">Herbaspirillum lusitanum</name>
    <dbReference type="NCBI Taxonomy" id="213312"/>
    <lineage>
        <taxon>Bacteria</taxon>
        <taxon>Pseudomonadati</taxon>
        <taxon>Pseudomonadota</taxon>
        <taxon>Betaproteobacteria</taxon>
        <taxon>Burkholderiales</taxon>
        <taxon>Oxalobacteraceae</taxon>
        <taxon>Herbaspirillum</taxon>
    </lineage>
</organism>
<name>A0ABW9A4S2_9BURK</name>
<protein>
    <submittedName>
        <fullName evidence="2">Uncharacterized protein</fullName>
    </submittedName>
</protein>
<comment type="caution">
    <text evidence="2">The sequence shown here is derived from an EMBL/GenBank/DDBJ whole genome shotgun (WGS) entry which is preliminary data.</text>
</comment>
<feature type="signal peptide" evidence="1">
    <location>
        <begin position="1"/>
        <end position="25"/>
    </location>
</feature>
<gene>
    <name evidence="2" type="ORF">PQR62_00655</name>
</gene>
<reference evidence="2 3" key="1">
    <citation type="journal article" date="2024" name="Chem. Sci.">
        <title>Discovery of megapolipeptins by genome mining of a Burkholderiales bacteria collection.</title>
        <authorList>
            <person name="Paulo B.S."/>
            <person name="Recchia M.J.J."/>
            <person name="Lee S."/>
            <person name="Fergusson C.H."/>
            <person name="Romanowski S.B."/>
            <person name="Hernandez A."/>
            <person name="Krull N."/>
            <person name="Liu D.Y."/>
            <person name="Cavanagh H."/>
            <person name="Bos A."/>
            <person name="Gray C.A."/>
            <person name="Murphy B.T."/>
            <person name="Linington R.G."/>
            <person name="Eustaquio A.S."/>
        </authorList>
    </citation>
    <scope>NUCLEOTIDE SEQUENCE [LARGE SCALE GENOMIC DNA]</scope>
    <source>
        <strain evidence="2 3">RL21-008-BIB-A</strain>
    </source>
</reference>
<keyword evidence="3" id="KW-1185">Reference proteome</keyword>
<accession>A0ABW9A4S2</accession>
<dbReference type="EMBL" id="JAQQFM010000001">
    <property type="protein sequence ID" value="MFL9922753.1"/>
    <property type="molecule type" value="Genomic_DNA"/>
</dbReference>
<proteinExistence type="predicted"/>
<keyword evidence="1" id="KW-0732">Signal</keyword>
<evidence type="ECO:0000313" key="2">
    <source>
        <dbReference type="EMBL" id="MFL9922753.1"/>
    </source>
</evidence>